<evidence type="ECO:0000313" key="3">
    <source>
        <dbReference type="Proteomes" id="UP001162156"/>
    </source>
</evidence>
<comment type="caution">
    <text evidence="2">The sequence shown here is derived from an EMBL/GenBank/DDBJ whole genome shotgun (WGS) entry which is preliminary data.</text>
</comment>
<proteinExistence type="predicted"/>
<protein>
    <recommendedName>
        <fullName evidence="1">CRAL/TRIO N-terminal domain-containing protein</fullName>
    </recommendedName>
</protein>
<dbReference type="GO" id="GO:1902936">
    <property type="term" value="F:phosphatidylinositol bisphosphate binding"/>
    <property type="evidence" value="ECO:0007669"/>
    <property type="project" value="TreeGrafter"/>
</dbReference>
<feature type="non-terminal residue" evidence="2">
    <location>
        <position position="1"/>
    </location>
</feature>
<reference evidence="2" key="1">
    <citation type="journal article" date="2023" name="Insect Mol. Biol.">
        <title>Genome sequencing provides insights into the evolution of gene families encoding plant cell wall-degrading enzymes in longhorned beetles.</title>
        <authorList>
            <person name="Shin N.R."/>
            <person name="Okamura Y."/>
            <person name="Kirsch R."/>
            <person name="Pauchet Y."/>
        </authorList>
    </citation>
    <scope>NUCLEOTIDE SEQUENCE</scope>
    <source>
        <strain evidence="2">RBIC_L_NR</strain>
    </source>
</reference>
<dbReference type="GO" id="GO:0016020">
    <property type="term" value="C:membrane"/>
    <property type="evidence" value="ECO:0007669"/>
    <property type="project" value="TreeGrafter"/>
</dbReference>
<gene>
    <name evidence="2" type="ORF">NQ314_004453</name>
</gene>
<dbReference type="PANTHER" id="PTHR10174">
    <property type="entry name" value="ALPHA-TOCOPHEROL TRANSFER PROTEIN-RELATED"/>
    <property type="match status" value="1"/>
</dbReference>
<accession>A0AAV8ZJX5</accession>
<sequence>HQKLSKKVDIDLNQATTGKHISTFRDLQSYDSIKSEAIDLATKWGIEPTFQAKRQRKVKKHFDEFSFDHRFENRRVFLSSTEEILHRCEELCEKYPKVLSHRFVNQFHMILDLMKHDLKEDMSIRQLFEFIIKNYAFMEADFCEATKEFIEKVNAKYRRKIGPVAWSLAVRFLYARKFDVVRALTLFDQHESTRQREGLCRFDPMKEPLYSELLTGKFTILPKRDSTEAAIAVFTAHKHIPANSTHQTTLQGMVYQLDCALQNPVTQKSGIVFIYDMSNSKYSNFDYDLSQKILTLLKVS</sequence>
<feature type="domain" description="CRAL/TRIO N-terminal" evidence="1">
    <location>
        <begin position="165"/>
        <end position="190"/>
    </location>
</feature>
<dbReference type="Gene3D" id="3.40.525.10">
    <property type="entry name" value="CRAL-TRIO lipid binding domain"/>
    <property type="match status" value="1"/>
</dbReference>
<evidence type="ECO:0000313" key="2">
    <source>
        <dbReference type="EMBL" id="KAJ8965052.1"/>
    </source>
</evidence>
<dbReference type="SUPFAM" id="SSF52087">
    <property type="entry name" value="CRAL/TRIO domain"/>
    <property type="match status" value="1"/>
</dbReference>
<dbReference type="PANTHER" id="PTHR10174:SF208">
    <property type="entry name" value="CRAL-TRIO DOMAIN-CONTAINING PROTEIN DDB_G0278031"/>
    <property type="match status" value="1"/>
</dbReference>
<keyword evidence="3" id="KW-1185">Reference proteome</keyword>
<dbReference type="SMART" id="SM01100">
    <property type="entry name" value="CRAL_TRIO_N"/>
    <property type="match status" value="1"/>
</dbReference>
<dbReference type="InterPro" id="IPR036865">
    <property type="entry name" value="CRAL-TRIO_dom_sf"/>
</dbReference>
<dbReference type="EMBL" id="JANEYF010001281">
    <property type="protein sequence ID" value="KAJ8965052.1"/>
    <property type="molecule type" value="Genomic_DNA"/>
</dbReference>
<dbReference type="SUPFAM" id="SSF46938">
    <property type="entry name" value="CRAL/TRIO N-terminal domain"/>
    <property type="match status" value="1"/>
</dbReference>
<evidence type="ECO:0000259" key="1">
    <source>
        <dbReference type="SMART" id="SM01100"/>
    </source>
</evidence>
<dbReference type="InterPro" id="IPR001251">
    <property type="entry name" value="CRAL-TRIO_dom"/>
</dbReference>
<dbReference type="InterPro" id="IPR036273">
    <property type="entry name" value="CRAL/TRIO_N_dom_sf"/>
</dbReference>
<dbReference type="AlphaFoldDB" id="A0AAV8ZJX5"/>
<dbReference type="Pfam" id="PF00650">
    <property type="entry name" value="CRAL_TRIO"/>
    <property type="match status" value="1"/>
</dbReference>
<name>A0AAV8ZJX5_9CUCU</name>
<dbReference type="InterPro" id="IPR011074">
    <property type="entry name" value="CRAL/TRIO_N_dom"/>
</dbReference>
<organism evidence="2 3">
    <name type="scientific">Rhamnusium bicolor</name>
    <dbReference type="NCBI Taxonomy" id="1586634"/>
    <lineage>
        <taxon>Eukaryota</taxon>
        <taxon>Metazoa</taxon>
        <taxon>Ecdysozoa</taxon>
        <taxon>Arthropoda</taxon>
        <taxon>Hexapoda</taxon>
        <taxon>Insecta</taxon>
        <taxon>Pterygota</taxon>
        <taxon>Neoptera</taxon>
        <taxon>Endopterygota</taxon>
        <taxon>Coleoptera</taxon>
        <taxon>Polyphaga</taxon>
        <taxon>Cucujiformia</taxon>
        <taxon>Chrysomeloidea</taxon>
        <taxon>Cerambycidae</taxon>
        <taxon>Lepturinae</taxon>
        <taxon>Rhagiini</taxon>
        <taxon>Rhamnusium</taxon>
    </lineage>
</organism>
<dbReference type="Proteomes" id="UP001162156">
    <property type="component" value="Unassembled WGS sequence"/>
</dbReference>